<dbReference type="CDD" id="cd00293">
    <property type="entry name" value="USP-like"/>
    <property type="match status" value="1"/>
</dbReference>
<reference evidence="3 4" key="1">
    <citation type="submission" date="2014-12" db="EMBL/GenBank/DDBJ databases">
        <title>Draft genome sequence of Paenibacillus kamchatkensis strain B-2647.</title>
        <authorList>
            <person name="Karlyshev A.V."/>
            <person name="Kudryashova E.B."/>
        </authorList>
    </citation>
    <scope>NUCLEOTIDE SEQUENCE [LARGE SCALE GENOMIC DNA]</scope>
    <source>
        <strain evidence="3 4">VKM B-2647</strain>
    </source>
</reference>
<dbReference type="InterPro" id="IPR014729">
    <property type="entry name" value="Rossmann-like_a/b/a_fold"/>
</dbReference>
<keyword evidence="4" id="KW-1185">Reference proteome</keyword>
<dbReference type="RefSeq" id="WP_041046549.1">
    <property type="nucleotide sequence ID" value="NZ_JXAK01000007.1"/>
</dbReference>
<dbReference type="Proteomes" id="UP000031967">
    <property type="component" value="Unassembled WGS sequence"/>
</dbReference>
<comment type="caution">
    <text evidence="3">The sequence shown here is derived from an EMBL/GenBank/DDBJ whole genome shotgun (WGS) entry which is preliminary data.</text>
</comment>
<sequence>MFCSNILVAFDGSVASEKALDKAVSIAAMDPRIGIHVLHVVRPRTGAIYVTGDGSLFEYDMKHGQDVAGKAERRLSGLANPQTVSVVSGIPEDEIVKFAASNGCDMIVVGSRGLSGLKELILGSVSHFVAQNADIPVLIVK</sequence>
<dbReference type="Pfam" id="PF00582">
    <property type="entry name" value="Usp"/>
    <property type="match status" value="1"/>
</dbReference>
<feature type="domain" description="UspA" evidence="2">
    <location>
        <begin position="5"/>
        <end position="141"/>
    </location>
</feature>
<dbReference type="InterPro" id="IPR006015">
    <property type="entry name" value="Universal_stress_UspA"/>
</dbReference>
<dbReference type="PANTHER" id="PTHR46268">
    <property type="entry name" value="STRESS RESPONSE PROTEIN NHAX"/>
    <property type="match status" value="1"/>
</dbReference>
<dbReference type="SUPFAM" id="SSF52402">
    <property type="entry name" value="Adenine nucleotide alpha hydrolases-like"/>
    <property type="match status" value="1"/>
</dbReference>
<protein>
    <recommendedName>
        <fullName evidence="2">UspA domain-containing protein</fullName>
    </recommendedName>
</protein>
<organism evidence="3 4">
    <name type="scientific">Gordoniibacillus kamchatkensis</name>
    <dbReference type="NCBI Taxonomy" id="1590651"/>
    <lineage>
        <taxon>Bacteria</taxon>
        <taxon>Bacillati</taxon>
        <taxon>Bacillota</taxon>
        <taxon>Bacilli</taxon>
        <taxon>Bacillales</taxon>
        <taxon>Paenibacillaceae</taxon>
        <taxon>Gordoniibacillus</taxon>
    </lineage>
</organism>
<dbReference type="PRINTS" id="PR01438">
    <property type="entry name" value="UNVRSLSTRESS"/>
</dbReference>
<name>A0ABR5AMA1_9BACL</name>
<gene>
    <name evidence="3" type="ORF">SD70_06000</name>
</gene>
<evidence type="ECO:0000313" key="4">
    <source>
        <dbReference type="Proteomes" id="UP000031967"/>
    </source>
</evidence>
<accession>A0ABR5AMA1</accession>
<evidence type="ECO:0000256" key="1">
    <source>
        <dbReference type="ARBA" id="ARBA00008791"/>
    </source>
</evidence>
<evidence type="ECO:0000259" key="2">
    <source>
        <dbReference type="Pfam" id="PF00582"/>
    </source>
</evidence>
<dbReference type="PANTHER" id="PTHR46268:SF6">
    <property type="entry name" value="UNIVERSAL STRESS PROTEIN UP12"/>
    <property type="match status" value="1"/>
</dbReference>
<dbReference type="Gene3D" id="3.40.50.620">
    <property type="entry name" value="HUPs"/>
    <property type="match status" value="1"/>
</dbReference>
<dbReference type="EMBL" id="JXAK01000007">
    <property type="protein sequence ID" value="KIL41665.1"/>
    <property type="molecule type" value="Genomic_DNA"/>
</dbReference>
<evidence type="ECO:0000313" key="3">
    <source>
        <dbReference type="EMBL" id="KIL41665.1"/>
    </source>
</evidence>
<comment type="similarity">
    <text evidence="1">Belongs to the universal stress protein A family.</text>
</comment>
<proteinExistence type="inferred from homology"/>
<dbReference type="InterPro" id="IPR006016">
    <property type="entry name" value="UspA"/>
</dbReference>